<comment type="caution">
    <text evidence="11">The sequence shown here is derived from an EMBL/GenBank/DDBJ whole genome shotgun (WGS) entry which is preliminary data.</text>
</comment>
<feature type="active site" description="Nucleophile" evidence="7">
    <location>
        <position position="334"/>
    </location>
</feature>
<dbReference type="InterPro" id="IPR038063">
    <property type="entry name" value="Transpep_catalytic_dom"/>
</dbReference>
<dbReference type="PROSITE" id="PS51257">
    <property type="entry name" value="PROKAR_LIPOPROTEIN"/>
    <property type="match status" value="1"/>
</dbReference>
<evidence type="ECO:0000256" key="9">
    <source>
        <dbReference type="SAM" id="SignalP"/>
    </source>
</evidence>
<dbReference type="InterPro" id="IPR041280">
    <property type="entry name" value="Big_10"/>
</dbReference>
<feature type="chain" id="PRO_5019757174" evidence="9">
    <location>
        <begin position="24"/>
        <end position="424"/>
    </location>
</feature>
<keyword evidence="3 7" id="KW-0133">Cell shape</keyword>
<dbReference type="Proteomes" id="UP000277671">
    <property type="component" value="Unassembled WGS sequence"/>
</dbReference>
<dbReference type="GO" id="GO:0071555">
    <property type="term" value="P:cell wall organization"/>
    <property type="evidence" value="ECO:0007669"/>
    <property type="project" value="UniProtKB-UniRule"/>
</dbReference>
<evidence type="ECO:0000256" key="8">
    <source>
        <dbReference type="SAM" id="MobiDB-lite"/>
    </source>
</evidence>
<feature type="region of interest" description="Disordered" evidence="8">
    <location>
        <begin position="76"/>
        <end position="95"/>
    </location>
</feature>
<evidence type="ECO:0000256" key="2">
    <source>
        <dbReference type="ARBA" id="ARBA00022679"/>
    </source>
</evidence>
<proteinExistence type="predicted"/>
<keyword evidence="12" id="KW-1185">Reference proteome</keyword>
<dbReference type="OrthoDB" id="5242354at2"/>
<dbReference type="PANTHER" id="PTHR30582">
    <property type="entry name" value="L,D-TRANSPEPTIDASE"/>
    <property type="match status" value="1"/>
</dbReference>
<feature type="active site" description="Proton donor/acceptor" evidence="7">
    <location>
        <position position="316"/>
    </location>
</feature>
<protein>
    <submittedName>
        <fullName evidence="11">L,D-transpeptidase-like protein</fullName>
    </submittedName>
</protein>
<reference evidence="11 12" key="1">
    <citation type="submission" date="2018-10" db="EMBL/GenBank/DDBJ databases">
        <title>Sequencing the genomes of 1000 actinobacteria strains.</title>
        <authorList>
            <person name="Klenk H.-P."/>
        </authorList>
    </citation>
    <scope>NUCLEOTIDE SEQUENCE [LARGE SCALE GENOMIC DNA]</scope>
    <source>
        <strain evidence="11 12">DSM 45175</strain>
    </source>
</reference>
<dbReference type="RefSeq" id="WP_121162841.1">
    <property type="nucleotide sequence ID" value="NZ_RBKT01000001.1"/>
</dbReference>
<keyword evidence="5" id="KW-0012">Acyltransferase</keyword>
<feature type="region of interest" description="Disordered" evidence="8">
    <location>
        <begin position="386"/>
        <end position="424"/>
    </location>
</feature>
<dbReference type="InterPro" id="IPR050979">
    <property type="entry name" value="LD-transpeptidase"/>
</dbReference>
<evidence type="ECO:0000256" key="7">
    <source>
        <dbReference type="PROSITE-ProRule" id="PRU01373"/>
    </source>
</evidence>
<dbReference type="GO" id="GO:0071972">
    <property type="term" value="F:peptidoglycan L,D-transpeptidase activity"/>
    <property type="evidence" value="ECO:0007669"/>
    <property type="project" value="TreeGrafter"/>
</dbReference>
<feature type="signal peptide" evidence="9">
    <location>
        <begin position="1"/>
        <end position="23"/>
    </location>
</feature>
<dbReference type="Pfam" id="PF03734">
    <property type="entry name" value="YkuD"/>
    <property type="match status" value="1"/>
</dbReference>
<evidence type="ECO:0000256" key="6">
    <source>
        <dbReference type="ARBA" id="ARBA00023316"/>
    </source>
</evidence>
<name>A0A495JVW6_9ACTN</name>
<dbReference type="GO" id="GO:0008360">
    <property type="term" value="P:regulation of cell shape"/>
    <property type="evidence" value="ECO:0007669"/>
    <property type="project" value="UniProtKB-UniRule"/>
</dbReference>
<dbReference type="PROSITE" id="PS52029">
    <property type="entry name" value="LD_TPASE"/>
    <property type="match status" value="1"/>
</dbReference>
<evidence type="ECO:0000259" key="10">
    <source>
        <dbReference type="PROSITE" id="PS52029"/>
    </source>
</evidence>
<dbReference type="InterPro" id="IPR005490">
    <property type="entry name" value="LD_TPept_cat_dom"/>
</dbReference>
<gene>
    <name evidence="11" type="ORF">BDK92_6913</name>
</gene>
<organism evidence="11 12">
    <name type="scientific">Micromonospora pisi</name>
    <dbReference type="NCBI Taxonomy" id="589240"/>
    <lineage>
        <taxon>Bacteria</taxon>
        <taxon>Bacillati</taxon>
        <taxon>Actinomycetota</taxon>
        <taxon>Actinomycetes</taxon>
        <taxon>Micromonosporales</taxon>
        <taxon>Micromonosporaceae</taxon>
        <taxon>Micromonospora</taxon>
    </lineage>
</organism>
<accession>A0A495JVW6</accession>
<evidence type="ECO:0000313" key="11">
    <source>
        <dbReference type="EMBL" id="RKR92472.1"/>
    </source>
</evidence>
<dbReference type="Pfam" id="PF17964">
    <property type="entry name" value="Big_10"/>
    <property type="match status" value="1"/>
</dbReference>
<dbReference type="EMBL" id="RBKT01000001">
    <property type="protein sequence ID" value="RKR92472.1"/>
    <property type="molecule type" value="Genomic_DNA"/>
</dbReference>
<dbReference type="AlphaFoldDB" id="A0A495JVW6"/>
<dbReference type="Gene3D" id="2.40.440.10">
    <property type="entry name" value="L,D-transpeptidase catalytic domain-like"/>
    <property type="match status" value="1"/>
</dbReference>
<dbReference type="GO" id="GO:0005576">
    <property type="term" value="C:extracellular region"/>
    <property type="evidence" value="ECO:0007669"/>
    <property type="project" value="TreeGrafter"/>
</dbReference>
<dbReference type="SUPFAM" id="SSF141523">
    <property type="entry name" value="L,D-transpeptidase catalytic domain-like"/>
    <property type="match status" value="1"/>
</dbReference>
<feature type="domain" description="L,D-TPase catalytic" evidence="10">
    <location>
        <begin position="239"/>
        <end position="358"/>
    </location>
</feature>
<keyword evidence="2" id="KW-0808">Transferase</keyword>
<evidence type="ECO:0000256" key="3">
    <source>
        <dbReference type="ARBA" id="ARBA00022960"/>
    </source>
</evidence>
<dbReference type="GO" id="GO:0016746">
    <property type="term" value="F:acyltransferase activity"/>
    <property type="evidence" value="ECO:0007669"/>
    <property type="project" value="UniProtKB-KW"/>
</dbReference>
<dbReference type="CDD" id="cd16913">
    <property type="entry name" value="YkuD_like"/>
    <property type="match status" value="1"/>
</dbReference>
<comment type="pathway">
    <text evidence="1 7">Cell wall biogenesis; peptidoglycan biosynthesis.</text>
</comment>
<feature type="compositionally biased region" description="Pro residues" evidence="8">
    <location>
        <begin position="407"/>
        <end position="424"/>
    </location>
</feature>
<evidence type="ECO:0000256" key="4">
    <source>
        <dbReference type="ARBA" id="ARBA00022984"/>
    </source>
</evidence>
<dbReference type="PANTHER" id="PTHR30582:SF2">
    <property type="entry name" value="L,D-TRANSPEPTIDASE YCIB-RELATED"/>
    <property type="match status" value="1"/>
</dbReference>
<evidence type="ECO:0000256" key="1">
    <source>
        <dbReference type="ARBA" id="ARBA00004752"/>
    </source>
</evidence>
<dbReference type="Gene3D" id="2.60.40.3780">
    <property type="match status" value="1"/>
</dbReference>
<dbReference type="Gene3D" id="2.60.40.3710">
    <property type="match status" value="1"/>
</dbReference>
<keyword evidence="6 7" id="KW-0961">Cell wall biogenesis/degradation</keyword>
<evidence type="ECO:0000313" key="12">
    <source>
        <dbReference type="Proteomes" id="UP000277671"/>
    </source>
</evidence>
<evidence type="ECO:0000256" key="5">
    <source>
        <dbReference type="ARBA" id="ARBA00023315"/>
    </source>
</evidence>
<dbReference type="UniPathway" id="UPA00219"/>
<keyword evidence="4 7" id="KW-0573">Peptidoglycan synthesis</keyword>
<keyword evidence="9" id="KW-0732">Signal</keyword>
<dbReference type="GO" id="GO:0018104">
    <property type="term" value="P:peptidoglycan-protein cross-linking"/>
    <property type="evidence" value="ECO:0007669"/>
    <property type="project" value="TreeGrafter"/>
</dbReference>
<sequence length="424" mass="45085">MRERRRATSWVAVVAAVPLLAIAACTSSQDKKDAAPPPPPPQLAISPAADAKNLPISTEVGLTVTGGKVSEVKLTDDKGGQVTGALRPDGSSWMPDKALKNKQRYTAQVTATNDAGKSVTQTTSFTTMDKPAKEVFSTLYLQDKRTYGVAMPVTVDFDPGVPKERRADVQRRLIVNTNPPQRGAWHWTEDGQQVFYRAPDFWKPGTTISVRAALAGVPMGKEGFGDEDRTATAKIGNKVSLDIDNGTKQMSVFKDDKLVRKIPVSLGKPSTPTSSGKMVIMEKHEQTVFDTTGSADPYVVTVQDAQRLTWGGEFIHSAPWSEGDQGSTNVSHGCTNVSAADAAFLMRTTQVGDLVTVRGTEVQLEDGNGWTAWNMGWDEYVKGSALPVPQDLKPSPAPPAAAGAPVPAAPPASNPAPAPTNPGG</sequence>